<feature type="non-terminal residue" evidence="1">
    <location>
        <position position="1"/>
    </location>
</feature>
<protein>
    <submittedName>
        <fullName evidence="1">Uncharacterized protein</fullName>
    </submittedName>
</protein>
<evidence type="ECO:0000313" key="1">
    <source>
        <dbReference type="EMBL" id="KAF6148708.1"/>
    </source>
</evidence>
<evidence type="ECO:0000313" key="2">
    <source>
        <dbReference type="Proteomes" id="UP000541444"/>
    </source>
</evidence>
<organism evidence="1 2">
    <name type="scientific">Kingdonia uniflora</name>
    <dbReference type="NCBI Taxonomy" id="39325"/>
    <lineage>
        <taxon>Eukaryota</taxon>
        <taxon>Viridiplantae</taxon>
        <taxon>Streptophyta</taxon>
        <taxon>Embryophyta</taxon>
        <taxon>Tracheophyta</taxon>
        <taxon>Spermatophyta</taxon>
        <taxon>Magnoliopsida</taxon>
        <taxon>Ranunculales</taxon>
        <taxon>Circaeasteraceae</taxon>
        <taxon>Kingdonia</taxon>
    </lineage>
</organism>
<gene>
    <name evidence="1" type="ORF">GIB67_019316</name>
</gene>
<name>A0A7J7M1Q2_9MAGN</name>
<keyword evidence="2" id="KW-1185">Reference proteome</keyword>
<dbReference type="Proteomes" id="UP000541444">
    <property type="component" value="Unassembled WGS sequence"/>
</dbReference>
<proteinExistence type="predicted"/>
<accession>A0A7J7M1Q2</accession>
<reference evidence="1 2" key="1">
    <citation type="journal article" date="2020" name="IScience">
        <title>Genome Sequencing of the Endangered Kingdonia uniflora (Circaeasteraceae, Ranunculales) Reveals Potential Mechanisms of Evolutionary Specialization.</title>
        <authorList>
            <person name="Sun Y."/>
            <person name="Deng T."/>
            <person name="Zhang A."/>
            <person name="Moore M.J."/>
            <person name="Landis J.B."/>
            <person name="Lin N."/>
            <person name="Zhang H."/>
            <person name="Zhang X."/>
            <person name="Huang J."/>
            <person name="Zhang X."/>
            <person name="Sun H."/>
            <person name="Wang H."/>
        </authorList>
    </citation>
    <scope>NUCLEOTIDE SEQUENCE [LARGE SCALE GENOMIC DNA]</scope>
    <source>
        <strain evidence="1">TB1705</strain>
        <tissue evidence="1">Leaf</tissue>
    </source>
</reference>
<dbReference type="EMBL" id="JACGCM010001830">
    <property type="protein sequence ID" value="KAF6148708.1"/>
    <property type="molecule type" value="Genomic_DNA"/>
</dbReference>
<comment type="caution">
    <text evidence="1">The sequence shown here is derived from an EMBL/GenBank/DDBJ whole genome shotgun (WGS) entry which is preliminary data.</text>
</comment>
<dbReference type="AlphaFoldDB" id="A0A7J7M1Q2"/>
<sequence>MRGKAKPKRKTTPAPTVVEDVVEVEDEIDNDKERYTNSKNWLPDEFVNLACAWSQVSQYLATMNNQKATIFWLNIEAEVRGNVDGAFDLGYLVTANSNGQLLVGMIGDALKIFEELELCDDLIQCYCFSLLDDDEDDDENDKSDGSDMIRSSKISSEVRGISPPKIYPEVGDTTLKVGLRWPHQLFHLAVMRLVGVLEGEGWNPPRHLILYLAAV</sequence>